<evidence type="ECO:0000313" key="3">
    <source>
        <dbReference type="Proteomes" id="UP000264820"/>
    </source>
</evidence>
<dbReference type="Ensembl" id="ENSHCOT00000027434.1">
    <property type="protein sequence ID" value="ENSHCOP00000026241.1"/>
    <property type="gene ID" value="ENSHCOG00000016980.1"/>
</dbReference>
<dbReference type="KEGG" id="hcq:109506983"/>
<feature type="compositionally biased region" description="Basic and acidic residues" evidence="1">
    <location>
        <begin position="203"/>
        <end position="212"/>
    </location>
</feature>
<dbReference type="InterPro" id="IPR031528">
    <property type="entry name" value="C4orf19"/>
</dbReference>
<sequence length="263" mass="28365">MGCQCCRMMKSYISDPSAAVDVRKTDLYRTHNVSGGALGGHSLRAHRSQKEEKEGFHNLAYSISSDSSLRLEVDKNHVNHRLHAAAPPSNQPQQQASAPPAEGGLYIIQPNALGPQWVMQDKRHSQVPVYPAFQAYDNQRTFGGLRPWDGPVTQCVTTNGSLSADEVDEGVGGTPEYPCDTGDEESVLSVDIQTSTASLWSTDTRDERRSKAADVSTVESGIGVTKSEDEEEEPRDEAASVTDSMVAEALAALEAATAGEDEE</sequence>
<accession>A0A3Q3E586</accession>
<reference evidence="2" key="1">
    <citation type="submission" date="2025-08" db="UniProtKB">
        <authorList>
            <consortium name="Ensembl"/>
        </authorList>
    </citation>
    <scope>IDENTIFICATION</scope>
</reference>
<evidence type="ECO:0000256" key="1">
    <source>
        <dbReference type="SAM" id="MobiDB-lite"/>
    </source>
</evidence>
<organism evidence="2 3">
    <name type="scientific">Hippocampus comes</name>
    <name type="common">Tiger tail seahorse</name>
    <dbReference type="NCBI Taxonomy" id="109280"/>
    <lineage>
        <taxon>Eukaryota</taxon>
        <taxon>Metazoa</taxon>
        <taxon>Chordata</taxon>
        <taxon>Craniata</taxon>
        <taxon>Vertebrata</taxon>
        <taxon>Euteleostomi</taxon>
        <taxon>Actinopterygii</taxon>
        <taxon>Neopterygii</taxon>
        <taxon>Teleostei</taxon>
        <taxon>Neoteleostei</taxon>
        <taxon>Acanthomorphata</taxon>
        <taxon>Syngnathiaria</taxon>
        <taxon>Syngnathiformes</taxon>
        <taxon>Syngnathoidei</taxon>
        <taxon>Syngnathidae</taxon>
        <taxon>Hippocampus</taxon>
    </lineage>
</organism>
<dbReference type="OrthoDB" id="8773301at2759"/>
<proteinExistence type="predicted"/>
<dbReference type="Pfam" id="PF15770">
    <property type="entry name" value="DUF4699"/>
    <property type="match status" value="1"/>
</dbReference>
<dbReference type="AlphaFoldDB" id="A0A3Q3E586"/>
<dbReference type="Proteomes" id="UP000264820">
    <property type="component" value="Unplaced"/>
</dbReference>
<dbReference type="GeneID" id="109506983"/>
<dbReference type="OMA" id="PPYQCHR"/>
<reference evidence="2" key="2">
    <citation type="submission" date="2025-09" db="UniProtKB">
        <authorList>
            <consortium name="Ensembl"/>
        </authorList>
    </citation>
    <scope>IDENTIFICATION</scope>
</reference>
<name>A0A3Q3E586_HIPCM</name>
<protein>
    <submittedName>
        <fullName evidence="2">Uncharacterized LOC109506983</fullName>
    </submittedName>
</protein>
<keyword evidence="3" id="KW-1185">Reference proteome</keyword>
<dbReference type="GeneTree" id="ENSGT01010000222552"/>
<evidence type="ECO:0000313" key="2">
    <source>
        <dbReference type="Ensembl" id="ENSHCOP00000026241.1"/>
    </source>
</evidence>
<feature type="region of interest" description="Disordered" evidence="1">
    <location>
        <begin position="203"/>
        <end position="242"/>
    </location>
</feature>
<dbReference type="RefSeq" id="XP_019711634.1">
    <property type="nucleotide sequence ID" value="XM_019856075.1"/>
</dbReference>